<feature type="compositionally biased region" description="Acidic residues" evidence="1">
    <location>
        <begin position="53"/>
        <end position="62"/>
    </location>
</feature>
<comment type="caution">
    <text evidence="2">The sequence shown here is derived from an EMBL/GenBank/DDBJ whole genome shotgun (WGS) entry which is preliminary data.</text>
</comment>
<feature type="region of interest" description="Disordered" evidence="1">
    <location>
        <begin position="29"/>
        <end position="85"/>
    </location>
</feature>
<dbReference type="Proteomes" id="UP000439903">
    <property type="component" value="Unassembled WGS sequence"/>
</dbReference>
<dbReference type="OrthoDB" id="2369858at2759"/>
<evidence type="ECO:0000313" key="2">
    <source>
        <dbReference type="EMBL" id="KAF0506675.1"/>
    </source>
</evidence>
<reference evidence="2 3" key="1">
    <citation type="journal article" date="2019" name="Environ. Microbiol.">
        <title>At the nexus of three kingdoms: the genome of the mycorrhizal fungus Gigaspora margarita provides insights into plant, endobacterial and fungal interactions.</title>
        <authorList>
            <person name="Venice F."/>
            <person name="Ghignone S."/>
            <person name="Salvioli di Fossalunga A."/>
            <person name="Amselem J."/>
            <person name="Novero M."/>
            <person name="Xianan X."/>
            <person name="Sedzielewska Toro K."/>
            <person name="Morin E."/>
            <person name="Lipzen A."/>
            <person name="Grigoriev I.V."/>
            <person name="Henrissat B."/>
            <person name="Martin F.M."/>
            <person name="Bonfante P."/>
        </authorList>
    </citation>
    <scope>NUCLEOTIDE SEQUENCE [LARGE SCALE GENOMIC DNA]</scope>
    <source>
        <strain evidence="2 3">BEG34</strain>
    </source>
</reference>
<evidence type="ECO:0000313" key="3">
    <source>
        <dbReference type="Proteomes" id="UP000439903"/>
    </source>
</evidence>
<accession>A0A8H4EKS0</accession>
<gene>
    <name evidence="2" type="ORF">F8M41_019101</name>
</gene>
<name>A0A8H4EKS0_GIGMA</name>
<protein>
    <submittedName>
        <fullName evidence="2">Uncharacterized protein</fullName>
    </submittedName>
</protein>
<organism evidence="2 3">
    <name type="scientific">Gigaspora margarita</name>
    <dbReference type="NCBI Taxonomy" id="4874"/>
    <lineage>
        <taxon>Eukaryota</taxon>
        <taxon>Fungi</taxon>
        <taxon>Fungi incertae sedis</taxon>
        <taxon>Mucoromycota</taxon>
        <taxon>Glomeromycotina</taxon>
        <taxon>Glomeromycetes</taxon>
        <taxon>Diversisporales</taxon>
        <taxon>Gigasporaceae</taxon>
        <taxon>Gigaspora</taxon>
    </lineage>
</organism>
<proteinExistence type="predicted"/>
<evidence type="ECO:0000256" key="1">
    <source>
        <dbReference type="SAM" id="MobiDB-lite"/>
    </source>
</evidence>
<sequence>MGEKVHLARSSSAAPSYYVVESDYFKVQNADTTAKEEEVNPGDESEETQKSDDETDEGEENLEVYKDAETYESEVDTIVGSDVEG</sequence>
<dbReference type="EMBL" id="WTPW01000486">
    <property type="protein sequence ID" value="KAF0506675.1"/>
    <property type="molecule type" value="Genomic_DNA"/>
</dbReference>
<keyword evidence="3" id="KW-1185">Reference proteome</keyword>
<dbReference type="AlphaFoldDB" id="A0A8H4EKS0"/>